<evidence type="ECO:0000256" key="10">
    <source>
        <dbReference type="ARBA" id="ARBA00030209"/>
    </source>
</evidence>
<evidence type="ECO:0000256" key="9">
    <source>
        <dbReference type="ARBA" id="ARBA00023304"/>
    </source>
</evidence>
<dbReference type="OrthoDB" id="10255643at2759"/>
<gene>
    <name evidence="16" type="primary">ilvC</name>
    <name evidence="16" type="ORF">AK812_SmicGene28701</name>
</gene>
<feature type="domain" description="KARI C-terminal knotted" evidence="15">
    <location>
        <begin position="375"/>
        <end position="519"/>
    </location>
</feature>
<dbReference type="InterPro" id="IPR036291">
    <property type="entry name" value="NAD(P)-bd_dom_sf"/>
</dbReference>
<dbReference type="InterPro" id="IPR000506">
    <property type="entry name" value="KARI_C"/>
</dbReference>
<keyword evidence="6 12" id="KW-0479">Metal-binding</keyword>
<keyword evidence="8 12" id="KW-0560">Oxidoreductase</keyword>
<dbReference type="HAMAP" id="MF_00435">
    <property type="entry name" value="IlvC"/>
    <property type="match status" value="1"/>
</dbReference>
<keyword evidence="16" id="KW-0413">Isomerase</keyword>
<proteinExistence type="inferred from homology"/>
<dbReference type="InterPro" id="IPR013116">
    <property type="entry name" value="KARI_N"/>
</dbReference>
<evidence type="ECO:0000256" key="7">
    <source>
        <dbReference type="ARBA" id="ARBA00022842"/>
    </source>
</evidence>
<feature type="binding site" evidence="12">
    <location>
        <position position="555"/>
    </location>
    <ligand>
        <name>Mg(2+)</name>
        <dbReference type="ChEBI" id="CHEBI:18420"/>
        <label>2</label>
    </ligand>
</feature>
<dbReference type="NCBIfam" id="TIGR00465">
    <property type="entry name" value="ilvC"/>
    <property type="match status" value="1"/>
</dbReference>
<evidence type="ECO:0000259" key="15">
    <source>
        <dbReference type="PROSITE" id="PS51851"/>
    </source>
</evidence>
<name>A0A1Q9D3N5_SYMMI</name>
<evidence type="ECO:0000256" key="3">
    <source>
        <dbReference type="ARBA" id="ARBA00004885"/>
    </source>
</evidence>
<dbReference type="Pfam" id="PF01450">
    <property type="entry name" value="KARI_C"/>
    <property type="match status" value="2"/>
</dbReference>
<organism evidence="16 17">
    <name type="scientific">Symbiodinium microadriaticum</name>
    <name type="common">Dinoflagellate</name>
    <name type="synonym">Zooxanthella microadriatica</name>
    <dbReference type="NCBI Taxonomy" id="2951"/>
    <lineage>
        <taxon>Eukaryota</taxon>
        <taxon>Sar</taxon>
        <taxon>Alveolata</taxon>
        <taxon>Dinophyceae</taxon>
        <taxon>Suessiales</taxon>
        <taxon>Symbiodiniaceae</taxon>
        <taxon>Symbiodinium</taxon>
    </lineage>
</organism>
<dbReference type="EMBL" id="LSRX01000743">
    <property type="protein sequence ID" value="OLP89792.1"/>
    <property type="molecule type" value="Genomic_DNA"/>
</dbReference>
<dbReference type="GO" id="GO:0046872">
    <property type="term" value="F:metal ion binding"/>
    <property type="evidence" value="ECO:0007669"/>
    <property type="project" value="UniProtKB-UniRule"/>
</dbReference>
<keyword evidence="17" id="KW-1185">Reference proteome</keyword>
<evidence type="ECO:0000313" key="16">
    <source>
        <dbReference type="EMBL" id="OLP89792.1"/>
    </source>
</evidence>
<feature type="binding site" evidence="12">
    <location>
        <position position="383"/>
    </location>
    <ligand>
        <name>Mg(2+)</name>
        <dbReference type="ChEBI" id="CHEBI:18420"/>
        <label>2</label>
    </ligand>
</feature>
<dbReference type="InterPro" id="IPR013023">
    <property type="entry name" value="KARI"/>
</dbReference>
<feature type="region of interest" description="Disordered" evidence="13">
    <location>
        <begin position="709"/>
        <end position="742"/>
    </location>
</feature>
<feature type="domain" description="KARI C-terminal knotted" evidence="15">
    <location>
        <begin position="520"/>
        <end position="652"/>
    </location>
</feature>
<dbReference type="PROSITE" id="PS51851">
    <property type="entry name" value="KARI_C"/>
    <property type="match status" value="2"/>
</dbReference>
<evidence type="ECO:0000256" key="6">
    <source>
        <dbReference type="ARBA" id="ARBA00022723"/>
    </source>
</evidence>
<dbReference type="SUPFAM" id="SSF48179">
    <property type="entry name" value="6-phosphogluconate dehydrogenase C-terminal domain-like"/>
    <property type="match status" value="2"/>
</dbReference>
<evidence type="ECO:0000256" key="2">
    <source>
        <dbReference type="ARBA" id="ARBA00004864"/>
    </source>
</evidence>
<dbReference type="SUPFAM" id="SSF51735">
    <property type="entry name" value="NAD(P)-binding Rossmann-fold domains"/>
    <property type="match status" value="1"/>
</dbReference>
<comment type="pathway">
    <text evidence="3">Amino-acid biosynthesis; L-isoleucine biosynthesis; L-isoleucine from 2-oxobutanoate: step 2/4.</text>
</comment>
<dbReference type="GO" id="GO:0016853">
    <property type="term" value="F:isomerase activity"/>
    <property type="evidence" value="ECO:0007669"/>
    <property type="project" value="UniProtKB-KW"/>
</dbReference>
<feature type="binding site" evidence="12">
    <location>
        <position position="580"/>
    </location>
    <ligand>
        <name>substrate</name>
    </ligand>
</feature>
<keyword evidence="5 12" id="KW-0028">Amino-acid biosynthesis</keyword>
<feature type="domain" description="KARI N-terminal Rossmann" evidence="14">
    <location>
        <begin position="180"/>
        <end position="374"/>
    </location>
</feature>
<dbReference type="Proteomes" id="UP000186817">
    <property type="component" value="Unassembled WGS sequence"/>
</dbReference>
<evidence type="ECO:0000256" key="12">
    <source>
        <dbReference type="PROSITE-ProRule" id="PRU01198"/>
    </source>
</evidence>
<evidence type="ECO:0000259" key="14">
    <source>
        <dbReference type="PROSITE" id="PS51850"/>
    </source>
</evidence>
<feature type="binding site" evidence="12">
    <location>
        <position position="383"/>
    </location>
    <ligand>
        <name>Mg(2+)</name>
        <dbReference type="ChEBI" id="CHEBI:18420"/>
        <label>1</label>
    </ligand>
</feature>
<dbReference type="PANTHER" id="PTHR21371">
    <property type="entry name" value="KETOL-ACID REDUCTOISOMERASE, MITOCHONDRIAL"/>
    <property type="match status" value="1"/>
</dbReference>
<comment type="pathway">
    <text evidence="2">Amino-acid biosynthesis; L-valine biosynthesis; L-valine from pyruvate: step 2/4.</text>
</comment>
<feature type="compositionally biased region" description="Basic and acidic residues" evidence="13">
    <location>
        <begin position="792"/>
        <end position="801"/>
    </location>
</feature>
<comment type="similarity">
    <text evidence="4 12">Belongs to the ketol-acid reductoisomerase family.</text>
</comment>
<feature type="compositionally biased region" description="Polar residues" evidence="13">
    <location>
        <begin position="779"/>
        <end position="790"/>
    </location>
</feature>
<dbReference type="GO" id="GO:0009097">
    <property type="term" value="P:isoleucine biosynthetic process"/>
    <property type="evidence" value="ECO:0007669"/>
    <property type="project" value="UniProtKB-UniRule"/>
</dbReference>
<dbReference type="InterPro" id="IPR013328">
    <property type="entry name" value="6PGD_dom2"/>
</dbReference>
<feature type="binding site" evidence="12">
    <location>
        <position position="559"/>
    </location>
    <ligand>
        <name>Mg(2+)</name>
        <dbReference type="ChEBI" id="CHEBI:18420"/>
        <label>2</label>
    </ligand>
</feature>
<dbReference type="UniPathway" id="UPA00049">
    <property type="reaction ID" value="UER00060"/>
</dbReference>
<dbReference type="GO" id="GO:0004455">
    <property type="term" value="F:ketol-acid reductoisomerase activity"/>
    <property type="evidence" value="ECO:0007669"/>
    <property type="project" value="UniProtKB-UniRule"/>
</dbReference>
<keyword evidence="9 12" id="KW-0100">Branched-chain amino acid biosynthesis</keyword>
<comment type="caution">
    <text evidence="16">The sequence shown here is derived from an EMBL/GenBank/DDBJ whole genome shotgun (WGS) entry which is preliminary data.</text>
</comment>
<dbReference type="Pfam" id="PF07991">
    <property type="entry name" value="KARI_N"/>
    <property type="match status" value="1"/>
</dbReference>
<keyword evidence="7 12" id="KW-0460">Magnesium</keyword>
<evidence type="ECO:0000256" key="13">
    <source>
        <dbReference type="SAM" id="MobiDB-lite"/>
    </source>
</evidence>
<dbReference type="InterPro" id="IPR008927">
    <property type="entry name" value="6-PGluconate_DH-like_C_sf"/>
</dbReference>
<protein>
    <recommendedName>
        <fullName evidence="11">Acetohydroxy-acid reductoisomerase</fullName>
    </recommendedName>
    <alternativeName>
        <fullName evidence="10">Alpha-keto-beta-hydroxylacyl reductoisomerase</fullName>
    </alternativeName>
</protein>
<evidence type="ECO:0000256" key="8">
    <source>
        <dbReference type="ARBA" id="ARBA00023002"/>
    </source>
</evidence>
<evidence type="ECO:0000313" key="17">
    <source>
        <dbReference type="Proteomes" id="UP000186817"/>
    </source>
</evidence>
<dbReference type="PANTHER" id="PTHR21371:SF1">
    <property type="entry name" value="KETOL-ACID REDUCTOISOMERASE, MITOCHONDRIAL"/>
    <property type="match status" value="1"/>
</dbReference>
<accession>A0A1Q9D3N5</accession>
<feature type="region of interest" description="Disordered" evidence="13">
    <location>
        <begin position="1"/>
        <end position="38"/>
    </location>
</feature>
<dbReference type="GO" id="GO:0009099">
    <property type="term" value="P:L-valine biosynthetic process"/>
    <property type="evidence" value="ECO:0007669"/>
    <property type="project" value="UniProtKB-UniRule"/>
</dbReference>
<evidence type="ECO:0000256" key="11">
    <source>
        <dbReference type="ARBA" id="ARBA00030593"/>
    </source>
</evidence>
<reference evidence="16 17" key="1">
    <citation type="submission" date="2016-02" db="EMBL/GenBank/DDBJ databases">
        <title>Genome analysis of coral dinoflagellate symbionts highlights evolutionary adaptations to a symbiotic lifestyle.</title>
        <authorList>
            <person name="Aranda M."/>
            <person name="Li Y."/>
            <person name="Liew Y.J."/>
            <person name="Baumgarten S."/>
            <person name="Simakov O."/>
            <person name="Wilson M."/>
            <person name="Piel J."/>
            <person name="Ashoor H."/>
            <person name="Bougouffa S."/>
            <person name="Bajic V.B."/>
            <person name="Ryu T."/>
            <person name="Ravasi T."/>
            <person name="Bayer T."/>
            <person name="Micklem G."/>
            <person name="Kim H."/>
            <person name="Bhak J."/>
            <person name="Lajeunesse T.C."/>
            <person name="Voolstra C.R."/>
        </authorList>
    </citation>
    <scope>NUCLEOTIDE SEQUENCE [LARGE SCALE GENOMIC DNA]</scope>
    <source>
        <strain evidence="16 17">CCMP2467</strain>
    </source>
</reference>
<sequence length="972" mass="107570">MREELDEAGTATEDKEDCESQNHDDQALAAQRGVDDEEAKRLATALSARRKEEMAVSVRVQQLTTAISLEETSTVEGKREYNPPLGGTYQVQIHSAVQKEEAELEATLPMADSKAQLRRCIVLAEAAAETGAGEERREAELVYLEVHGSPSSDPAMFRTLLRSAAKRSNYFNTLTMSEKLDQLGRCRFMARSEFSDGVLKLDKKKVVIVGCGAQGLNQGLNMRDSGCDVSYALRKDAIDQKRQSFVNASQNGFKVGTYEELIPQADLVCNLTPDKQHTSVVSAVMPMMKQGSTLAYSHGFNIVEEGVQIRPDLTVVMVAPKCPGTEVREEYKRGFGVPTLIAVHPENDPKGDGLDIAKAYAAATGGDRAGVLLSSFVAEVKSDLMGEQTILCGMLQTGAVLCFEKMVANGIDAGYASKLIQYGWETITEALKHGGITGMMNRLDNPSKLKCYELSEELKTIMRPLYAKHQDDIITGHFSETMMKDWDNDDANLLKWRQETAETGFEKTPAGSMQIKEQEYFDNAILMVAMIKAGVELAFEEMVKVGMKPESAYYESLHETPLIANTIARKKLYEMNKVISDTAEYGCYLYTQSCMPLLKDFMGKVDTSVIGTKYNKGDNSVDNQALLAVNEAIASHPVEVVGRELRGHMTAMKKIAVGFTVAITVCAGDLQTYELELASQLCAANVECASTALQARLNLEGQSYSWEMDARPGAKSHAPQYPSPTLQEGEPAHSQAEERHAEAELLESEVARLRVERQQLAELGNALRAQLRLERATASHGQEPTEQSQEIDPERSPRPEEPTVSLPSHILSRLEYLITVEEWAKECQLAEHMNTYYHVAYQREQHDDFHRKFPQAGRGNFVAAMVGSMVTDKVPKELGFSLKKPTVSGKFAEAFIWHVSLTDEPAAGCLTDMLSIVAELLDWLQIHYPARWHELSFHVSAALRALLAENRSLQELNPKSHGTLSSRTKVKS</sequence>
<dbReference type="AlphaFoldDB" id="A0A1Q9D3N5"/>
<feature type="region of interest" description="Disordered" evidence="13">
    <location>
        <begin position="776"/>
        <end position="806"/>
    </location>
</feature>
<dbReference type="UniPathway" id="UPA00047">
    <property type="reaction ID" value="UER00056"/>
</dbReference>
<evidence type="ECO:0000256" key="1">
    <source>
        <dbReference type="ARBA" id="ARBA00001946"/>
    </source>
</evidence>
<evidence type="ECO:0000256" key="5">
    <source>
        <dbReference type="ARBA" id="ARBA00022605"/>
    </source>
</evidence>
<dbReference type="GO" id="GO:0005829">
    <property type="term" value="C:cytosol"/>
    <property type="evidence" value="ECO:0007669"/>
    <property type="project" value="TreeGrafter"/>
</dbReference>
<dbReference type="NCBIfam" id="NF003557">
    <property type="entry name" value="PRK05225.1"/>
    <property type="match status" value="1"/>
</dbReference>
<comment type="cofactor">
    <cofactor evidence="1">
        <name>Mg(2+)</name>
        <dbReference type="ChEBI" id="CHEBI:18420"/>
    </cofactor>
</comment>
<dbReference type="PROSITE" id="PS51850">
    <property type="entry name" value="KARI_N"/>
    <property type="match status" value="1"/>
</dbReference>
<evidence type="ECO:0000256" key="4">
    <source>
        <dbReference type="ARBA" id="ARBA00010318"/>
    </source>
</evidence>
<comment type="caution">
    <text evidence="12">Lacks conserved residue(s) required for the propagation of feature annotation.</text>
</comment>
<feature type="binding site" evidence="12">
    <location>
        <position position="387"/>
    </location>
    <ligand>
        <name>Mg(2+)</name>
        <dbReference type="ChEBI" id="CHEBI:18420"/>
        <label>1</label>
    </ligand>
</feature>
<dbReference type="Gene3D" id="1.10.1040.10">
    <property type="entry name" value="N-(1-d-carboxylethyl)-l-norvaline Dehydrogenase, domain 2"/>
    <property type="match status" value="1"/>
</dbReference>
<dbReference type="Gene3D" id="3.40.50.720">
    <property type="entry name" value="NAD(P)-binding Rossmann-like Domain"/>
    <property type="match status" value="1"/>
</dbReference>